<feature type="region of interest" description="Disordered" evidence="2">
    <location>
        <begin position="260"/>
        <end position="345"/>
    </location>
</feature>
<accession>A0A4Y3R5P9</accession>
<evidence type="ECO:0000313" key="4">
    <source>
        <dbReference type="EMBL" id="GEB52991.1"/>
    </source>
</evidence>
<name>A0A4Y3R5P9_STRCI</name>
<evidence type="ECO:0000313" key="5">
    <source>
        <dbReference type="Proteomes" id="UP000319210"/>
    </source>
</evidence>
<organism evidence="4 5">
    <name type="scientific">Streptomyces cacaoi</name>
    <dbReference type="NCBI Taxonomy" id="1898"/>
    <lineage>
        <taxon>Bacteria</taxon>
        <taxon>Bacillati</taxon>
        <taxon>Actinomycetota</taxon>
        <taxon>Actinomycetes</taxon>
        <taxon>Kitasatosporales</taxon>
        <taxon>Streptomycetaceae</taxon>
        <taxon>Streptomyces</taxon>
    </lineage>
</organism>
<evidence type="ECO:0000256" key="2">
    <source>
        <dbReference type="SAM" id="MobiDB-lite"/>
    </source>
</evidence>
<dbReference type="PRINTS" id="PR00364">
    <property type="entry name" value="DISEASERSIST"/>
</dbReference>
<proteinExistence type="predicted"/>
<dbReference type="OrthoDB" id="5167602at2"/>
<dbReference type="Pfam" id="PF13191">
    <property type="entry name" value="AAA_16"/>
    <property type="match status" value="1"/>
</dbReference>
<evidence type="ECO:0000256" key="1">
    <source>
        <dbReference type="PROSITE-ProRule" id="PRU00339"/>
    </source>
</evidence>
<feature type="compositionally biased region" description="Low complexity" evidence="2">
    <location>
        <begin position="275"/>
        <end position="302"/>
    </location>
</feature>
<dbReference type="PANTHER" id="PTHR10098">
    <property type="entry name" value="RAPSYN-RELATED"/>
    <property type="match status" value="1"/>
</dbReference>
<feature type="domain" description="Orc1-like AAA ATPase" evidence="3">
    <location>
        <begin position="25"/>
        <end position="158"/>
    </location>
</feature>
<comment type="caution">
    <text evidence="4">The sequence shown here is derived from an EMBL/GenBank/DDBJ whole genome shotgun (WGS) entry which is preliminary data.</text>
</comment>
<dbReference type="EMBL" id="BJMM01000040">
    <property type="protein sequence ID" value="GEB52991.1"/>
    <property type="molecule type" value="Genomic_DNA"/>
</dbReference>
<dbReference type="InterPro" id="IPR041664">
    <property type="entry name" value="AAA_16"/>
</dbReference>
<dbReference type="SUPFAM" id="SSF48452">
    <property type="entry name" value="TPR-like"/>
    <property type="match status" value="2"/>
</dbReference>
<feature type="compositionally biased region" description="Low complexity" evidence="2">
    <location>
        <begin position="768"/>
        <end position="781"/>
    </location>
</feature>
<feature type="region of interest" description="Disordered" evidence="2">
    <location>
        <begin position="1"/>
        <end position="27"/>
    </location>
</feature>
<keyword evidence="1" id="KW-0802">TPR repeat</keyword>
<reference evidence="4 5" key="1">
    <citation type="submission" date="2019-06" db="EMBL/GenBank/DDBJ databases">
        <title>Whole genome shotgun sequence of Streptomyces cacaoi subsp. cacaoi NBRC 12748.</title>
        <authorList>
            <person name="Hosoyama A."/>
            <person name="Uohara A."/>
            <person name="Ohji S."/>
            <person name="Ichikawa N."/>
        </authorList>
    </citation>
    <scope>NUCLEOTIDE SEQUENCE [LARGE SCALE GENOMIC DNA]</scope>
    <source>
        <strain evidence="4 5">NBRC 12748</strain>
    </source>
</reference>
<dbReference type="SMART" id="SM00028">
    <property type="entry name" value="TPR"/>
    <property type="match status" value="3"/>
</dbReference>
<dbReference type="InterPro" id="IPR019734">
    <property type="entry name" value="TPR_rpt"/>
</dbReference>
<dbReference type="Gene3D" id="3.40.50.300">
    <property type="entry name" value="P-loop containing nucleotide triphosphate hydrolases"/>
    <property type="match status" value="1"/>
</dbReference>
<feature type="repeat" description="TPR" evidence="1">
    <location>
        <begin position="602"/>
        <end position="635"/>
    </location>
</feature>
<dbReference type="SUPFAM" id="SSF52540">
    <property type="entry name" value="P-loop containing nucleoside triphosphate hydrolases"/>
    <property type="match status" value="1"/>
</dbReference>
<dbReference type="Gene3D" id="1.25.40.10">
    <property type="entry name" value="Tetratricopeptide repeat domain"/>
    <property type="match status" value="2"/>
</dbReference>
<dbReference type="PANTHER" id="PTHR10098:SF108">
    <property type="entry name" value="TETRATRICOPEPTIDE REPEAT PROTEIN 28"/>
    <property type="match status" value="1"/>
</dbReference>
<sequence>MTEQVVQSAGKGAGTRAPGPPRPHFAGRERELRALDEDTTRAGLHTLSGHPSPYSRVLLVAGAPGSGRTTLAEEFVHRLCARTPGTVLRARLTDPGGTAVPTERTARDLLAALESSRTPQAGADEEALSAALRAELADRAGRDGRPLVLLLDDVARSQQVLDLLPESRDCLVVAVSSGPLTQVPDVRPCTLGGLDRAAAVSLLARRAGSAPRLTVDPRGAETLAELCGDLPAALALVGGWFGARPKLSVADAVALLRQVPDTPVPRGRPGPSAEADGAVDAGNATDATDAAGTADAADAADAPDGEHAADAEGAAGAVGVGDVADPETDAEDEHPAPPGPPAPYPPAPLVRAFRLVNGSLTGSHARLLRLLSLAPAASVDPLGASALAGCSVAAAHAALEEFVRLGLLRALGGSRYEVPGCLDPLLRAELEEHERPDEALLARARLLERTVRRLEACRAVCEPSGSPARKRLAGMPGALRFAHRTEARTWLEARRPELLAAARAAVADSEGRLDTLARRLVSGLARALDAHREPEAAAPELYRLHELVLDVAERGGLHRERAAALLYLGDLDAGTRRLETARARYRTALDSARAGDDPVAAGRALESLGGTYAELGDWERAADWYGRALALRLTRSTPADREAVARLHARLGAVHGRAGRRSEALRGWKAAAAAFRRLGDSASHARALSEAARVQEEADRPQDAVRLCGQALEAARRAGDVRLQAALRMRLADGCERLGDRRAARSNRAAGRRLLAALGEDGTGDGTGEAPAAGDAGPDAAGRYRSG</sequence>
<dbReference type="PROSITE" id="PS50005">
    <property type="entry name" value="TPR"/>
    <property type="match status" value="1"/>
</dbReference>
<dbReference type="Proteomes" id="UP000319210">
    <property type="component" value="Unassembled WGS sequence"/>
</dbReference>
<keyword evidence="5" id="KW-1185">Reference proteome</keyword>
<protein>
    <recommendedName>
        <fullName evidence="3">Orc1-like AAA ATPase domain-containing protein</fullName>
    </recommendedName>
</protein>
<dbReference type="InterPro" id="IPR027417">
    <property type="entry name" value="P-loop_NTPase"/>
</dbReference>
<feature type="compositionally biased region" description="Pro residues" evidence="2">
    <location>
        <begin position="336"/>
        <end position="345"/>
    </location>
</feature>
<dbReference type="AlphaFoldDB" id="A0A4Y3R5P9"/>
<evidence type="ECO:0000259" key="3">
    <source>
        <dbReference type="Pfam" id="PF13191"/>
    </source>
</evidence>
<gene>
    <name evidence="4" type="ORF">SCA03_55420</name>
</gene>
<dbReference type="RefSeq" id="WP_086813949.1">
    <property type="nucleotide sequence ID" value="NZ_BJMM01000040.1"/>
</dbReference>
<feature type="region of interest" description="Disordered" evidence="2">
    <location>
        <begin position="757"/>
        <end position="787"/>
    </location>
</feature>
<dbReference type="InterPro" id="IPR011990">
    <property type="entry name" value="TPR-like_helical_dom_sf"/>
</dbReference>
<feature type="compositionally biased region" description="Low complexity" evidence="2">
    <location>
        <begin position="311"/>
        <end position="323"/>
    </location>
</feature>